<comment type="caution">
    <text evidence="1">The sequence shown here is derived from an EMBL/GenBank/DDBJ whole genome shotgun (WGS) entry which is preliminary data.</text>
</comment>
<dbReference type="Proteomes" id="UP000248198">
    <property type="component" value="Unassembled WGS sequence"/>
</dbReference>
<name>A0A318UNA8_9SPHI</name>
<evidence type="ECO:0000313" key="2">
    <source>
        <dbReference type="Proteomes" id="UP000248198"/>
    </source>
</evidence>
<sequence>MGKAYLGLIILFCLTIGKSEGQITLGSFNSGGPTLSSYNEVMAGTTVVNYMTFQISNIPYGTNLPAGWTLKIRANANFSNGASSIPSQYVSLKFRSVDVGPSGVSGSAVPLTSTNANLITTSVALTAPNDYYVAQKFDMIIQGGNHLLVPTGTYSTTLTLSMYDRNGNLLATNGNVPVSFTINYSNSCSGAALNGSAGMPYNFDTYQKLQSGGTATDALTIQYSPYAANCIGWSLKVRANGNFINGSSSVSPQYVSLRFNRVSMGSPSAADIGISSNAVPLGMSDVVLEGPSMAAFQAYNFTEHKFDMVIQGGNHLLLAKNTGTYSCPLTFSLYNQSGQLVSSVNVNASFQISYANSVNYSIALQNPDVAMLYNTPASYTAGVSVTKTKGLKIVGFSPYQVIVKTTGPNLTGSADNLPVSLVRLENTPPSGKPGISSVAINLSSADQVIITNNMNDYTYQTIEYDLRYSIAGGNTTINTAKGGTYTTQVIYVILPK</sequence>
<organism evidence="1 2">
    <name type="scientific">Pedobacter nutrimenti</name>
    <dbReference type="NCBI Taxonomy" id="1241337"/>
    <lineage>
        <taxon>Bacteria</taxon>
        <taxon>Pseudomonadati</taxon>
        <taxon>Bacteroidota</taxon>
        <taxon>Sphingobacteriia</taxon>
        <taxon>Sphingobacteriales</taxon>
        <taxon>Sphingobacteriaceae</taxon>
        <taxon>Pedobacter</taxon>
    </lineage>
</organism>
<proteinExistence type="predicted"/>
<evidence type="ECO:0000313" key="1">
    <source>
        <dbReference type="EMBL" id="PYF76568.1"/>
    </source>
</evidence>
<dbReference type="AlphaFoldDB" id="A0A318UNA8"/>
<dbReference type="EMBL" id="QKLU01000001">
    <property type="protein sequence ID" value="PYF76568.1"/>
    <property type="molecule type" value="Genomic_DNA"/>
</dbReference>
<dbReference type="RefSeq" id="WP_110826689.1">
    <property type="nucleotide sequence ID" value="NZ_QKLU01000001.1"/>
</dbReference>
<dbReference type="OrthoDB" id="738752at2"/>
<reference evidence="1 2" key="1">
    <citation type="submission" date="2018-06" db="EMBL/GenBank/DDBJ databases">
        <title>Genomic Encyclopedia of Archaeal and Bacterial Type Strains, Phase II (KMG-II): from individual species to whole genera.</title>
        <authorList>
            <person name="Goeker M."/>
        </authorList>
    </citation>
    <scope>NUCLEOTIDE SEQUENCE [LARGE SCALE GENOMIC DNA]</scope>
    <source>
        <strain evidence="1 2">DSM 27372</strain>
    </source>
</reference>
<gene>
    <name evidence="1" type="ORF">B0O44_10139</name>
</gene>
<keyword evidence="2" id="KW-1185">Reference proteome</keyword>
<protein>
    <submittedName>
        <fullName evidence="1">Uncharacterized protein</fullName>
    </submittedName>
</protein>
<accession>A0A318UNA8</accession>